<evidence type="ECO:0000313" key="1">
    <source>
        <dbReference type="EMBL" id="NAS18066.1"/>
    </source>
</evidence>
<name>A0A6L9ENM5_CLOBU</name>
<reference evidence="1 2" key="1">
    <citation type="submission" date="2020-01" db="EMBL/GenBank/DDBJ databases">
        <title>Genome sequence of a 1,3-propanediol producer, Clostridium butyricum S3.</title>
        <authorList>
            <person name="Zhou J."/>
        </authorList>
    </citation>
    <scope>NUCLEOTIDE SEQUENCE [LARGE SCALE GENOMIC DNA]</scope>
    <source>
        <strain evidence="1 2">S3</strain>
    </source>
</reference>
<dbReference type="EMBL" id="WOFV02000025">
    <property type="protein sequence ID" value="NAS18066.1"/>
    <property type="molecule type" value="Genomic_DNA"/>
</dbReference>
<organism evidence="1 2">
    <name type="scientific">Clostridium butyricum</name>
    <dbReference type="NCBI Taxonomy" id="1492"/>
    <lineage>
        <taxon>Bacteria</taxon>
        <taxon>Bacillati</taxon>
        <taxon>Bacillota</taxon>
        <taxon>Clostridia</taxon>
        <taxon>Eubacteriales</taxon>
        <taxon>Clostridiaceae</taxon>
        <taxon>Clostridium</taxon>
    </lineage>
</organism>
<accession>A0A6L9ENM5</accession>
<protein>
    <submittedName>
        <fullName evidence="1">Uncharacterized protein</fullName>
    </submittedName>
</protein>
<gene>
    <name evidence="1" type="ORF">GND98_009325</name>
</gene>
<dbReference type="Proteomes" id="UP000474042">
    <property type="component" value="Unassembled WGS sequence"/>
</dbReference>
<sequence length="76" mass="9036">MNREQLEKYLKKKVKIKLFDGEEIEGYLRKSGEDDFKNNPNLFIPKNYYFLVDKDLNCISCLFKISHTRKIGICDS</sequence>
<evidence type="ECO:0000313" key="2">
    <source>
        <dbReference type="Proteomes" id="UP000474042"/>
    </source>
</evidence>
<comment type="caution">
    <text evidence="1">The sequence shown here is derived from an EMBL/GenBank/DDBJ whole genome shotgun (WGS) entry which is preliminary data.</text>
</comment>
<dbReference type="AlphaFoldDB" id="A0A6L9ENM5"/>
<proteinExistence type="predicted"/>